<comment type="caution">
    <text evidence="8">The sequence shown here is derived from an EMBL/GenBank/DDBJ whole genome shotgun (WGS) entry which is preliminary data.</text>
</comment>
<keyword evidence="9" id="KW-1185">Reference proteome</keyword>
<evidence type="ECO:0000256" key="7">
    <source>
        <dbReference type="SAM" id="SignalP"/>
    </source>
</evidence>
<keyword evidence="7" id="KW-0732">Signal</keyword>
<protein>
    <recommendedName>
        <fullName evidence="10">CUE domain-containing protein</fullName>
    </recommendedName>
</protein>
<keyword evidence="2 6" id="KW-0812">Transmembrane</keyword>
<organism evidence="8 9">
    <name type="scientific">Rhodotorula mucilaginosa</name>
    <name type="common">Yeast</name>
    <name type="synonym">Rhodotorula rubra</name>
    <dbReference type="NCBI Taxonomy" id="5537"/>
    <lineage>
        <taxon>Eukaryota</taxon>
        <taxon>Fungi</taxon>
        <taxon>Dikarya</taxon>
        <taxon>Basidiomycota</taxon>
        <taxon>Pucciniomycotina</taxon>
        <taxon>Microbotryomycetes</taxon>
        <taxon>Sporidiobolales</taxon>
        <taxon>Sporidiobolaceae</taxon>
        <taxon>Rhodotorula</taxon>
    </lineage>
</organism>
<dbReference type="GO" id="GO:0004252">
    <property type="term" value="F:serine-type endopeptidase activity"/>
    <property type="evidence" value="ECO:0007669"/>
    <property type="project" value="TreeGrafter"/>
</dbReference>
<name>A0A9P6W8W3_RHOMI</name>
<feature type="signal peptide" evidence="7">
    <location>
        <begin position="1"/>
        <end position="26"/>
    </location>
</feature>
<feature type="region of interest" description="Disordered" evidence="5">
    <location>
        <begin position="302"/>
        <end position="366"/>
    </location>
</feature>
<gene>
    <name evidence="8" type="ORF">C6P46_006855</name>
</gene>
<evidence type="ECO:0000256" key="1">
    <source>
        <dbReference type="ARBA" id="ARBA00004141"/>
    </source>
</evidence>
<evidence type="ECO:0008006" key="10">
    <source>
        <dbReference type="Google" id="ProtNLM"/>
    </source>
</evidence>
<feature type="transmembrane region" description="Helical" evidence="6">
    <location>
        <begin position="88"/>
        <end position="111"/>
    </location>
</feature>
<sequence length="432" mass="45440">MSSGSFAGAPLSKALILSTVVLSVLAATASWQHHFHLSLVPHLTRDHQLYRLIAHHVAYANSSELLIGTLLLWQTCPGLERLFGTRKFASFLVMILAMSTVLDLAVLVLAWRISGGRFNTLPSGPFALVLALCYQSHRLVPTLYHFRLFHPVLTFSNRFPAYLLASLFVFSEPPLASLLPSLVGIFASLAYSNNFLSTRDYRLPRRLYHLLGRFGATVFGDDVRTRARFRRGTAVTPEEALLQSVAASALAGSMLGGGGGTAAGGGGGAPGGAGAGAARGGGFAGGLDASIIRSMGRATRRRDAATSAALEGDAVPPATVDAPLPSSPTNAPLASSTEEGAEGAPTRAAEIESRAPPPPTSRPQSLSRLTGADFLREWQAGLTGAPEGPTAAQINELTSIFPHHTRHAIVAALLQSELDTSRAAEILLGQQT</sequence>
<feature type="chain" id="PRO_5040327332" description="CUE domain-containing protein" evidence="7">
    <location>
        <begin position="27"/>
        <end position="432"/>
    </location>
</feature>
<dbReference type="PANTHER" id="PTHR43066">
    <property type="entry name" value="RHOMBOID-RELATED PROTEIN"/>
    <property type="match status" value="1"/>
</dbReference>
<comment type="subcellular location">
    <subcellularLocation>
        <location evidence="1">Membrane</location>
        <topology evidence="1">Multi-pass membrane protein</topology>
    </subcellularLocation>
</comment>
<evidence type="ECO:0000256" key="6">
    <source>
        <dbReference type="SAM" id="Phobius"/>
    </source>
</evidence>
<feature type="compositionally biased region" description="Polar residues" evidence="5">
    <location>
        <begin position="327"/>
        <end position="338"/>
    </location>
</feature>
<evidence type="ECO:0000313" key="8">
    <source>
        <dbReference type="EMBL" id="KAG0665408.1"/>
    </source>
</evidence>
<dbReference type="OrthoDB" id="272778at2759"/>
<keyword evidence="3 6" id="KW-1133">Transmembrane helix</keyword>
<dbReference type="CDD" id="cd14279">
    <property type="entry name" value="CUE"/>
    <property type="match status" value="1"/>
</dbReference>
<dbReference type="SUPFAM" id="SSF144091">
    <property type="entry name" value="Rhomboid-like"/>
    <property type="match status" value="1"/>
</dbReference>
<feature type="transmembrane region" description="Helical" evidence="6">
    <location>
        <begin position="152"/>
        <end position="170"/>
    </location>
</feature>
<reference evidence="8 9" key="1">
    <citation type="submission" date="2020-11" db="EMBL/GenBank/DDBJ databases">
        <title>Kefir isolates.</title>
        <authorList>
            <person name="Marcisauskas S."/>
            <person name="Kim Y."/>
            <person name="Blasche S."/>
        </authorList>
    </citation>
    <scope>NUCLEOTIDE SEQUENCE [LARGE SCALE GENOMIC DNA]</scope>
    <source>
        <strain evidence="8 9">KR</strain>
    </source>
</reference>
<dbReference type="EMBL" id="PUHQ01000009">
    <property type="protein sequence ID" value="KAG0665408.1"/>
    <property type="molecule type" value="Genomic_DNA"/>
</dbReference>
<proteinExistence type="predicted"/>
<dbReference type="InterPro" id="IPR035952">
    <property type="entry name" value="Rhomboid-like_sf"/>
</dbReference>
<accession>A0A9P6W8W3</accession>
<evidence type="ECO:0000256" key="5">
    <source>
        <dbReference type="SAM" id="MobiDB-lite"/>
    </source>
</evidence>
<evidence type="ECO:0000313" key="9">
    <source>
        <dbReference type="Proteomes" id="UP000777482"/>
    </source>
</evidence>
<feature type="transmembrane region" description="Helical" evidence="6">
    <location>
        <begin position="176"/>
        <end position="196"/>
    </location>
</feature>
<dbReference type="PANTHER" id="PTHR43066:SF21">
    <property type="entry name" value="UBIQUITIN-ASSOCIATED DOMAIN-CONTAINING PROTEIN 2"/>
    <property type="match status" value="1"/>
</dbReference>
<keyword evidence="4 6" id="KW-0472">Membrane</keyword>
<dbReference type="GO" id="GO:0016020">
    <property type="term" value="C:membrane"/>
    <property type="evidence" value="ECO:0007669"/>
    <property type="project" value="UniProtKB-SubCell"/>
</dbReference>
<dbReference type="Proteomes" id="UP000777482">
    <property type="component" value="Unassembled WGS sequence"/>
</dbReference>
<evidence type="ECO:0000256" key="2">
    <source>
        <dbReference type="ARBA" id="ARBA00022692"/>
    </source>
</evidence>
<evidence type="ECO:0000256" key="4">
    <source>
        <dbReference type="ARBA" id="ARBA00023136"/>
    </source>
</evidence>
<dbReference type="AlphaFoldDB" id="A0A9P6W8W3"/>
<evidence type="ECO:0000256" key="3">
    <source>
        <dbReference type="ARBA" id="ARBA00022989"/>
    </source>
</evidence>